<dbReference type="PRINTS" id="PR01217">
    <property type="entry name" value="PRICHEXTENSN"/>
</dbReference>
<evidence type="ECO:0000256" key="2">
    <source>
        <dbReference type="SAM" id="Phobius"/>
    </source>
</evidence>
<feature type="compositionally biased region" description="Pro residues" evidence="1">
    <location>
        <begin position="165"/>
        <end position="182"/>
    </location>
</feature>
<keyword evidence="2" id="KW-0812">Transmembrane</keyword>
<evidence type="ECO:0000256" key="1">
    <source>
        <dbReference type="SAM" id="MobiDB-lite"/>
    </source>
</evidence>
<comment type="caution">
    <text evidence="3">The sequence shown here is derived from an EMBL/GenBank/DDBJ whole genome shotgun (WGS) entry which is preliminary data.</text>
</comment>
<feature type="region of interest" description="Disordered" evidence="1">
    <location>
        <begin position="162"/>
        <end position="271"/>
    </location>
</feature>
<feature type="compositionally biased region" description="Pro residues" evidence="1">
    <location>
        <begin position="104"/>
        <end position="122"/>
    </location>
</feature>
<keyword evidence="2" id="KW-1133">Transmembrane helix</keyword>
<feature type="compositionally biased region" description="Basic and acidic residues" evidence="1">
    <location>
        <begin position="301"/>
        <end position="320"/>
    </location>
</feature>
<name>A0A7W7N5Z4_9CAUL</name>
<feature type="transmembrane region" description="Helical" evidence="2">
    <location>
        <begin position="25"/>
        <end position="46"/>
    </location>
</feature>
<dbReference type="AlphaFoldDB" id="A0A7W7N5Z4"/>
<gene>
    <name evidence="3" type="ORF">HNP32_003677</name>
</gene>
<keyword evidence="2" id="KW-0472">Membrane</keyword>
<keyword evidence="4" id="KW-1185">Reference proteome</keyword>
<feature type="region of interest" description="Disordered" evidence="1">
    <location>
        <begin position="359"/>
        <end position="387"/>
    </location>
</feature>
<feature type="region of interest" description="Disordered" evidence="1">
    <location>
        <begin position="1"/>
        <end position="21"/>
    </location>
</feature>
<sequence length="387" mass="39703">MTVAVLNPSDRPSARRARPGLRRGLMMGASLSLHVGVLGSMILLAADEGRPPAEPPLPPIIQLEIERPPRPPQWRPQPQPPEPLRQVEPVTLPQTEPLVRPEPESQPPLPLAVPAPAPPSPASLPSIQVAPVPAPSPAPKPAQTLSPAPVPAVVPITTPALAPVVAPPAPPVVAPAPAPAPPVAATTPSVPAPALPARRPAKDKDEDEAASGPPSPPIPRMAMPAPGGPAAPPAGGVADAWRVAPEGQAGRNARALRTSPAGCPSTGMLTQSERDICDERFNARAAEGAERRITGSGNAQRDARFAREGAREMQRYEQQRRPLSGGVGVVGPADCPGSNFGTGCAGAHLKDVTGVDMRQGARSTVNEGERRSSGLSANIGGLRVGGD</sequence>
<accession>A0A7W7N5Z4</accession>
<feature type="region of interest" description="Disordered" evidence="1">
    <location>
        <begin position="288"/>
        <end position="329"/>
    </location>
</feature>
<feature type="region of interest" description="Disordered" evidence="1">
    <location>
        <begin position="50"/>
        <end position="150"/>
    </location>
</feature>
<reference evidence="3 4" key="1">
    <citation type="submission" date="2020-08" db="EMBL/GenBank/DDBJ databases">
        <title>Functional genomics of gut bacteria from endangered species of beetles.</title>
        <authorList>
            <person name="Carlos-Shanley C."/>
        </authorList>
    </citation>
    <scope>NUCLEOTIDE SEQUENCE [LARGE SCALE GENOMIC DNA]</scope>
    <source>
        <strain evidence="3 4">S00123</strain>
    </source>
</reference>
<protein>
    <submittedName>
        <fullName evidence="3">Uncharacterized protein</fullName>
    </submittedName>
</protein>
<organism evidence="3 4">
    <name type="scientific">Brevundimonas bullata</name>
    <dbReference type="NCBI Taxonomy" id="13160"/>
    <lineage>
        <taxon>Bacteria</taxon>
        <taxon>Pseudomonadati</taxon>
        <taxon>Pseudomonadota</taxon>
        <taxon>Alphaproteobacteria</taxon>
        <taxon>Caulobacterales</taxon>
        <taxon>Caulobacteraceae</taxon>
        <taxon>Brevundimonas</taxon>
    </lineage>
</organism>
<dbReference type="Proteomes" id="UP000539957">
    <property type="component" value="Unassembled WGS sequence"/>
</dbReference>
<dbReference type="EMBL" id="JACHKY010000010">
    <property type="protein sequence ID" value="MBB4799909.1"/>
    <property type="molecule type" value="Genomic_DNA"/>
</dbReference>
<proteinExistence type="predicted"/>
<dbReference type="RefSeq" id="WP_184274019.1">
    <property type="nucleotide sequence ID" value="NZ_JACHKY010000010.1"/>
</dbReference>
<evidence type="ECO:0000313" key="3">
    <source>
        <dbReference type="EMBL" id="MBB4799909.1"/>
    </source>
</evidence>
<evidence type="ECO:0000313" key="4">
    <source>
        <dbReference type="Proteomes" id="UP000539957"/>
    </source>
</evidence>
<feature type="compositionally biased region" description="Pro residues" evidence="1">
    <location>
        <begin position="70"/>
        <end position="83"/>
    </location>
</feature>